<organism evidence="1 2">
    <name type="scientific">Streptomyces spiralis</name>
    <dbReference type="NCBI Taxonomy" id="66376"/>
    <lineage>
        <taxon>Bacteria</taxon>
        <taxon>Bacillati</taxon>
        <taxon>Actinomycetota</taxon>
        <taxon>Actinomycetes</taxon>
        <taxon>Kitasatosporales</taxon>
        <taxon>Streptomycetaceae</taxon>
        <taxon>Streptomyces</taxon>
    </lineage>
</organism>
<sequence>MGEAVFEMPVLGAVGPAQSEELVHFTSRGREPGPGVPPDIRAMTASERLDSILRGEVLRSSQPYGAERACLCFSESPPDHLAHLIADRQFEPYGIVVTREGVLDAGGGAVAYVPEDTYSLFRAAGLEHWAVRTGTDSTWMHEREWRVPVPDGPQTVGMQLGSLRAVLVGDPAWRPSRIGTGTWIHMQEGTPCHGCGDPFCEEYTVLPRLWLESEIWVWDEAARGVTRYPPGTLT</sequence>
<dbReference type="EMBL" id="BNBC01000017">
    <property type="protein sequence ID" value="GHE80271.1"/>
    <property type="molecule type" value="Genomic_DNA"/>
</dbReference>
<gene>
    <name evidence="1" type="ORF">GCM10014715_39590</name>
</gene>
<evidence type="ECO:0000313" key="2">
    <source>
        <dbReference type="Proteomes" id="UP000641386"/>
    </source>
</evidence>
<reference evidence="1" key="1">
    <citation type="journal article" date="2014" name="Int. J. Syst. Evol. Microbiol.">
        <title>Complete genome sequence of Corynebacterium casei LMG S-19264T (=DSM 44701T), isolated from a smear-ripened cheese.</title>
        <authorList>
            <consortium name="US DOE Joint Genome Institute (JGI-PGF)"/>
            <person name="Walter F."/>
            <person name="Albersmeier A."/>
            <person name="Kalinowski J."/>
            <person name="Ruckert C."/>
        </authorList>
    </citation>
    <scope>NUCLEOTIDE SEQUENCE</scope>
    <source>
        <strain evidence="1">JCM 3302</strain>
    </source>
</reference>
<accession>A0A919A0A6</accession>
<proteinExistence type="predicted"/>
<name>A0A919A0A6_9ACTN</name>
<reference evidence="1" key="2">
    <citation type="submission" date="2020-09" db="EMBL/GenBank/DDBJ databases">
        <authorList>
            <person name="Sun Q."/>
            <person name="Ohkuma M."/>
        </authorList>
    </citation>
    <scope>NUCLEOTIDE SEQUENCE</scope>
    <source>
        <strain evidence="1">JCM 3302</strain>
    </source>
</reference>
<protein>
    <submittedName>
        <fullName evidence="1">Uncharacterized protein</fullName>
    </submittedName>
</protein>
<dbReference type="AlphaFoldDB" id="A0A919A0A6"/>
<evidence type="ECO:0000313" key="1">
    <source>
        <dbReference type="EMBL" id="GHE80271.1"/>
    </source>
</evidence>
<keyword evidence="2" id="KW-1185">Reference proteome</keyword>
<comment type="caution">
    <text evidence="1">The sequence shown here is derived from an EMBL/GenBank/DDBJ whole genome shotgun (WGS) entry which is preliminary data.</text>
</comment>
<dbReference type="Proteomes" id="UP000641386">
    <property type="component" value="Unassembled WGS sequence"/>
</dbReference>